<keyword evidence="3" id="KW-1185">Reference proteome</keyword>
<dbReference type="Pfam" id="PF04734">
    <property type="entry name" value="Ceramidase_alk"/>
    <property type="match status" value="1"/>
</dbReference>
<dbReference type="EMBL" id="CAKMMW010000002">
    <property type="protein sequence ID" value="CAH1194935.1"/>
    <property type="molecule type" value="Genomic_DNA"/>
</dbReference>
<dbReference type="RefSeq" id="WP_236284414.1">
    <property type="nucleotide sequence ID" value="NZ_CAKMMW010000002.1"/>
</dbReference>
<dbReference type="Proteomes" id="UP000838821">
    <property type="component" value="Unassembled WGS sequence"/>
</dbReference>
<feature type="domain" description="Neutral/alkaline non-lysosomal ceramidase N-terminal" evidence="1">
    <location>
        <begin position="12"/>
        <end position="247"/>
    </location>
</feature>
<evidence type="ECO:0000313" key="3">
    <source>
        <dbReference type="Proteomes" id="UP000838821"/>
    </source>
</evidence>
<name>A0ABN8FYD5_9BACL</name>
<reference evidence="2" key="1">
    <citation type="submission" date="2022-01" db="EMBL/GenBank/DDBJ databases">
        <authorList>
            <person name="Criscuolo A."/>
        </authorList>
    </citation>
    <scope>NUCLEOTIDE SEQUENCE</scope>
    <source>
        <strain evidence="2">CIP111891</strain>
    </source>
</reference>
<sequence>MELEGKISTIRLGVSKVDITPEFSVPLAGFAVRSELDGFEGVSHRLFARIFVFVTGDKDGEYDKCDAVLISADLLWWGSDRVPTLKRRIHERFGIAEKAILLHGTHTHSGPQTSSLFTSYLGVIDENYIASLESLVIDGIEAALLQADPVQIEKGSGYSPLGINRRGVVKSPPETGPVDHELNVIRFHKEDGTTKGLFVHYACHPVITRDNFVSSEYIGVAMEAVEQFVGEGTVAAFLQGTCGDINPGDGEQVIRGNNDVVMQVGKDFAKCVIETLNKPMQQLTPCDLQWRTTRVELPLKSLPERSQLEITAQSSGVLGEWSSLMLARLECLSPSIPLELTELKLGEELSLLGMNAEVVVDYGLYIKQISKGNVLPIGYTNGMFGYIPTAQQLIEGGYETHESTLYFAMPSSFASTVESTVKEVLLNFIS</sequence>
<evidence type="ECO:0000313" key="2">
    <source>
        <dbReference type="EMBL" id="CAH1194935.1"/>
    </source>
</evidence>
<protein>
    <recommendedName>
        <fullName evidence="1">Neutral/alkaline non-lysosomal ceramidase N-terminal domain-containing protein</fullName>
    </recommendedName>
</protein>
<comment type="caution">
    <text evidence="2">The sequence shown here is derived from an EMBL/GenBank/DDBJ whole genome shotgun (WGS) entry which is preliminary data.</text>
</comment>
<proteinExistence type="predicted"/>
<organism evidence="2 3">
    <name type="scientific">Paenibacillus allorhizoplanae</name>
    <dbReference type="NCBI Taxonomy" id="2905648"/>
    <lineage>
        <taxon>Bacteria</taxon>
        <taxon>Bacillati</taxon>
        <taxon>Bacillota</taxon>
        <taxon>Bacilli</taxon>
        <taxon>Bacillales</taxon>
        <taxon>Paenibacillaceae</taxon>
        <taxon>Paenibacillus</taxon>
    </lineage>
</organism>
<gene>
    <name evidence="2" type="ORF">PAECIP111891_00565</name>
</gene>
<dbReference type="InterPro" id="IPR031329">
    <property type="entry name" value="NEUT/ALK_ceramidase_N"/>
</dbReference>
<accession>A0ABN8FYD5</accession>
<evidence type="ECO:0000259" key="1">
    <source>
        <dbReference type="Pfam" id="PF04734"/>
    </source>
</evidence>